<dbReference type="Proteomes" id="UP000823616">
    <property type="component" value="Unassembled WGS sequence"/>
</dbReference>
<dbReference type="PANTHER" id="PTHR36303:SF1">
    <property type="entry name" value="2',3'-CYCLIC-NUCLEOTIDE 2'-PHOSPHODIESTERASE"/>
    <property type="match status" value="1"/>
</dbReference>
<dbReference type="InterPro" id="IPR005235">
    <property type="entry name" value="YmdB-like"/>
</dbReference>
<comment type="caution">
    <text evidence="1">The sequence shown here is derived from an EMBL/GenBank/DDBJ whole genome shotgun (WGS) entry which is preliminary data.</text>
</comment>
<dbReference type="EMBL" id="JADIMS010000153">
    <property type="protein sequence ID" value="MBO8451065.1"/>
    <property type="molecule type" value="Genomic_DNA"/>
</dbReference>
<reference evidence="1" key="1">
    <citation type="submission" date="2020-10" db="EMBL/GenBank/DDBJ databases">
        <authorList>
            <person name="Gilroy R."/>
        </authorList>
    </citation>
    <scope>NUCLEOTIDE SEQUENCE</scope>
    <source>
        <strain evidence="1">B3-4054</strain>
    </source>
</reference>
<accession>A0A9D9HEB6</accession>
<gene>
    <name evidence="1" type="ORF">IAA96_08180</name>
</gene>
<name>A0A9D9HEB6_9SPIR</name>
<dbReference type="Pfam" id="PF13277">
    <property type="entry name" value="YmdB"/>
    <property type="match status" value="1"/>
</dbReference>
<sequence length="273" mass="28930">MRVLYISEVTGKCGIWCVKSMLDSLKREFAPHCTIINGNSATGGGNGGIGRQHAGYLHKLGGDILTAGAGAFFKSDLRETIGRIPWFLRPANLSPDAPGKGIQFRRTEASGGAEIAVLSLIGTGGPARLHGENPFAFFSAHIGKIRERTPFVFVDFASAMTAEKRTFFYHAEGLASAVFGSGTKVQTADAEILPGGTAVLTDCGRTGSLRSVAGCSPGPKIFEYLTGVPDWSRTCWDDPAIQGVLTETDESGKALRIQPFTRRPAVLPKEAGG</sequence>
<dbReference type="GO" id="GO:0004113">
    <property type="term" value="F:2',3'-cyclic-nucleotide 3'-phosphodiesterase activity"/>
    <property type="evidence" value="ECO:0007669"/>
    <property type="project" value="TreeGrafter"/>
</dbReference>
<reference evidence="1" key="2">
    <citation type="journal article" date="2021" name="PeerJ">
        <title>Extensive microbial diversity within the chicken gut microbiome revealed by metagenomics and culture.</title>
        <authorList>
            <person name="Gilroy R."/>
            <person name="Ravi A."/>
            <person name="Getino M."/>
            <person name="Pursley I."/>
            <person name="Horton D.L."/>
            <person name="Alikhan N.F."/>
            <person name="Baker D."/>
            <person name="Gharbi K."/>
            <person name="Hall N."/>
            <person name="Watson M."/>
            <person name="Adriaenssens E.M."/>
            <person name="Foster-Nyarko E."/>
            <person name="Jarju S."/>
            <person name="Secka A."/>
            <person name="Antonio M."/>
            <person name="Oren A."/>
            <person name="Chaudhuri R.R."/>
            <person name="La Ragione R."/>
            <person name="Hildebrand F."/>
            <person name="Pallen M.J."/>
        </authorList>
    </citation>
    <scope>NUCLEOTIDE SEQUENCE</scope>
    <source>
        <strain evidence="1">B3-4054</strain>
    </source>
</reference>
<organism evidence="1 2">
    <name type="scientific">Candidatus Avitreponema avistercoris</name>
    <dbReference type="NCBI Taxonomy" id="2840705"/>
    <lineage>
        <taxon>Bacteria</taxon>
        <taxon>Pseudomonadati</taxon>
        <taxon>Spirochaetota</taxon>
        <taxon>Spirochaetia</taxon>
        <taxon>Spirochaetales</taxon>
        <taxon>Candidatus Avitreponema</taxon>
    </lineage>
</organism>
<evidence type="ECO:0000313" key="2">
    <source>
        <dbReference type="Proteomes" id="UP000823616"/>
    </source>
</evidence>
<proteinExistence type="predicted"/>
<dbReference type="SUPFAM" id="SSF56300">
    <property type="entry name" value="Metallo-dependent phosphatases"/>
    <property type="match status" value="1"/>
</dbReference>
<dbReference type="InterPro" id="IPR029052">
    <property type="entry name" value="Metallo-depent_PP-like"/>
</dbReference>
<dbReference type="PANTHER" id="PTHR36303">
    <property type="entry name" value="2',3'-CYCLIC-NUCLEOTIDE 2'-PHOSPHODIESTERASE"/>
    <property type="match status" value="1"/>
</dbReference>
<evidence type="ECO:0000313" key="1">
    <source>
        <dbReference type="EMBL" id="MBO8451065.1"/>
    </source>
</evidence>
<dbReference type="AlphaFoldDB" id="A0A9D9HEB6"/>
<dbReference type="Gene3D" id="3.60.21.10">
    <property type="match status" value="1"/>
</dbReference>
<protein>
    <submittedName>
        <fullName evidence="1">YmdB family metallophosphoesterase</fullName>
    </submittedName>
</protein>